<keyword evidence="1" id="KW-0732">Signal</keyword>
<organism evidence="4 5">
    <name type="scientific">Psychroflexus planctonicus</name>
    <dbReference type="NCBI Taxonomy" id="1526575"/>
    <lineage>
        <taxon>Bacteria</taxon>
        <taxon>Pseudomonadati</taxon>
        <taxon>Bacteroidota</taxon>
        <taxon>Flavobacteriia</taxon>
        <taxon>Flavobacteriales</taxon>
        <taxon>Flavobacteriaceae</taxon>
        <taxon>Psychroflexus</taxon>
    </lineage>
</organism>
<gene>
    <name evidence="4" type="ORF">GCM10010832_13770</name>
</gene>
<dbReference type="PANTHER" id="PTHR11851:SF224">
    <property type="entry name" value="PROCESSING PROTEASE"/>
    <property type="match status" value="1"/>
</dbReference>
<dbReference type="InterPro" id="IPR050361">
    <property type="entry name" value="MPP/UQCRC_Complex"/>
</dbReference>
<dbReference type="Pfam" id="PF05193">
    <property type="entry name" value="Peptidase_M16_C"/>
    <property type="match status" value="1"/>
</dbReference>
<dbReference type="EMBL" id="BMGM01000005">
    <property type="protein sequence ID" value="GGE34835.1"/>
    <property type="molecule type" value="Genomic_DNA"/>
</dbReference>
<dbReference type="Gene3D" id="3.30.830.10">
    <property type="entry name" value="Metalloenzyme, LuxS/M16 peptidase-like"/>
    <property type="match status" value="2"/>
</dbReference>
<dbReference type="PANTHER" id="PTHR11851">
    <property type="entry name" value="METALLOPROTEASE"/>
    <property type="match status" value="1"/>
</dbReference>
<dbReference type="Proteomes" id="UP000599179">
    <property type="component" value="Unassembled WGS sequence"/>
</dbReference>
<comment type="caution">
    <text evidence="4">The sequence shown here is derived from an EMBL/GenBank/DDBJ whole genome shotgun (WGS) entry which is preliminary data.</text>
</comment>
<feature type="domain" description="Peptidase M16 C-terminal" evidence="3">
    <location>
        <begin position="197"/>
        <end position="377"/>
    </location>
</feature>
<feature type="chain" id="PRO_5046102130" description="Zn-dependent peptidase" evidence="1">
    <location>
        <begin position="21"/>
        <end position="688"/>
    </location>
</feature>
<sequence>MKNKIIISLFCLFVSASIFAQIDRSQMPKPGPAPSINLGEPETFTLRNGLKVLVVENNKLPRVTARILTDLPPNLEEKPGTSDLLSALMGTGTENISKDEFNEEVDFLGASISYGSSSVYASSLSKFFPRVVELMADGLMNPVFTEEELESERAKMIEGIKSNEKNTPAITSLVSSALTYGQDHPYGQVETIESVESISLDDIQKLYNENLTPEKAYMVVVGDISKRKVKRLVKKHFKEWDKVEIPENNLVVPEDAEFTQINLVDMPNAVQSQVTVQNLVDLKLGDEDYFAVLIMNDILGGSFGSYLNMNLREDKGWTYGARSSVGTSRYPMSSRFSASSQVRNAVTDSTVVEMLREIDKIRTEDVDAQKLEDVKKSFAGTFVLRLENPGTVANYALNIELNNLQEDFYEDYLKKINAVTIEDVKRVANKYIKPEHLRFVIGGKGSDIASGLENIEYNGKTIPVMYFDKKANQVEKPEFSKPIPDGVTLETVYADYIEAIGGREKAEALESVVMKGNANFQGTSLNVLMKNTADGKMLQSITMGAMAINKTVFDGEKGYTEAQGQKMEFEEEQIKAQKKTASIFPELKVNEEAELLNIQDLDGEDAFVVQLSETVKEYYSVASGLKLMTATTMKQGEQSFTTTIKYEDYTEVDELKFPFKYIQDIGQEIIINFDEILLNKEVSDEDFK</sequence>
<feature type="domain" description="Peptidase M16 N-terminal" evidence="2">
    <location>
        <begin position="77"/>
        <end position="176"/>
    </location>
</feature>
<reference evidence="5" key="1">
    <citation type="journal article" date="2019" name="Int. J. Syst. Evol. Microbiol.">
        <title>The Global Catalogue of Microorganisms (GCM) 10K type strain sequencing project: providing services to taxonomists for standard genome sequencing and annotation.</title>
        <authorList>
            <consortium name="The Broad Institute Genomics Platform"/>
            <consortium name="The Broad Institute Genome Sequencing Center for Infectious Disease"/>
            <person name="Wu L."/>
            <person name="Ma J."/>
        </authorList>
    </citation>
    <scope>NUCLEOTIDE SEQUENCE [LARGE SCALE GENOMIC DNA]</scope>
    <source>
        <strain evidence="5">CGMCC 1.12931</strain>
    </source>
</reference>
<evidence type="ECO:0000259" key="2">
    <source>
        <dbReference type="Pfam" id="PF00675"/>
    </source>
</evidence>
<dbReference type="SUPFAM" id="SSF63411">
    <property type="entry name" value="LuxS/MPP-like metallohydrolase"/>
    <property type="match status" value="2"/>
</dbReference>
<name>A0ABQ1SF93_9FLAO</name>
<dbReference type="InterPro" id="IPR007863">
    <property type="entry name" value="Peptidase_M16_C"/>
</dbReference>
<evidence type="ECO:0000259" key="3">
    <source>
        <dbReference type="Pfam" id="PF05193"/>
    </source>
</evidence>
<dbReference type="InterPro" id="IPR011765">
    <property type="entry name" value="Pept_M16_N"/>
</dbReference>
<dbReference type="InterPro" id="IPR011249">
    <property type="entry name" value="Metalloenz_LuxS/M16"/>
</dbReference>
<evidence type="ECO:0000313" key="4">
    <source>
        <dbReference type="EMBL" id="GGE34835.1"/>
    </source>
</evidence>
<feature type="signal peptide" evidence="1">
    <location>
        <begin position="1"/>
        <end position="20"/>
    </location>
</feature>
<evidence type="ECO:0000256" key="1">
    <source>
        <dbReference type="SAM" id="SignalP"/>
    </source>
</evidence>
<protein>
    <recommendedName>
        <fullName evidence="6">Zn-dependent peptidase</fullName>
    </recommendedName>
</protein>
<evidence type="ECO:0008006" key="6">
    <source>
        <dbReference type="Google" id="ProtNLM"/>
    </source>
</evidence>
<proteinExistence type="predicted"/>
<keyword evidence="5" id="KW-1185">Reference proteome</keyword>
<dbReference type="RefSeq" id="WP_188458371.1">
    <property type="nucleotide sequence ID" value="NZ_BMGM01000005.1"/>
</dbReference>
<evidence type="ECO:0000313" key="5">
    <source>
        <dbReference type="Proteomes" id="UP000599179"/>
    </source>
</evidence>
<accession>A0ABQ1SF93</accession>
<dbReference type="Pfam" id="PF00675">
    <property type="entry name" value="Peptidase_M16"/>
    <property type="match status" value="1"/>
</dbReference>